<dbReference type="SMART" id="SM00191">
    <property type="entry name" value="Int_alpha"/>
    <property type="match status" value="5"/>
</dbReference>
<dbReference type="Proteomes" id="UP000002945">
    <property type="component" value="Unassembled WGS sequence"/>
</dbReference>
<dbReference type="OrthoDB" id="1403372at2"/>
<dbReference type="RefSeq" id="WP_007095217.1">
    <property type="nucleotide sequence ID" value="NZ_CP142125.1"/>
</dbReference>
<dbReference type="AlphaFoldDB" id="A9DJW9"/>
<evidence type="ECO:0000313" key="4">
    <source>
        <dbReference type="Proteomes" id="UP000002945"/>
    </source>
</evidence>
<dbReference type="Pfam" id="PF14312">
    <property type="entry name" value="FG-GAP_2"/>
    <property type="match status" value="1"/>
</dbReference>
<dbReference type="InterPro" id="IPR013519">
    <property type="entry name" value="Int_alpha_beta-p"/>
</dbReference>
<organism evidence="3 4">
    <name type="scientific">Kordia algicida OT-1</name>
    <dbReference type="NCBI Taxonomy" id="391587"/>
    <lineage>
        <taxon>Bacteria</taxon>
        <taxon>Pseudomonadati</taxon>
        <taxon>Bacteroidota</taxon>
        <taxon>Flavobacteriia</taxon>
        <taxon>Flavobacteriales</taxon>
        <taxon>Flavobacteriaceae</taxon>
        <taxon>Kordia</taxon>
    </lineage>
</organism>
<proteinExistence type="predicted"/>
<dbReference type="PANTHER" id="PTHR36220">
    <property type="entry name" value="UNNAMED PRODUCT"/>
    <property type="match status" value="1"/>
</dbReference>
<evidence type="ECO:0000256" key="1">
    <source>
        <dbReference type="ARBA" id="ARBA00022729"/>
    </source>
</evidence>
<dbReference type="EMBL" id="ABIB01000001">
    <property type="protein sequence ID" value="EDP98204.1"/>
    <property type="molecule type" value="Genomic_DNA"/>
</dbReference>
<reference evidence="3 4" key="1">
    <citation type="journal article" date="2011" name="J. Bacteriol.">
        <title>Genome sequence of the algicidal bacterium Kordia algicida OT-1.</title>
        <authorList>
            <person name="Lee H.S."/>
            <person name="Kang S.G."/>
            <person name="Kwon K.K."/>
            <person name="Lee J.H."/>
            <person name="Kim S.J."/>
        </authorList>
    </citation>
    <scope>NUCLEOTIDE SEQUENCE [LARGE SCALE GENOMIC DNA]</scope>
    <source>
        <strain evidence="3 4">OT-1</strain>
    </source>
</reference>
<dbReference type="STRING" id="391587.KAOT1_13342"/>
<dbReference type="Gene3D" id="2.60.40.3080">
    <property type="match status" value="1"/>
</dbReference>
<keyword evidence="1" id="KW-0732">Signal</keyword>
<comment type="caution">
    <text evidence="3">The sequence shown here is derived from an EMBL/GenBank/DDBJ whole genome shotgun (WGS) entry which is preliminary data.</text>
</comment>
<name>A9DJW9_9FLAO</name>
<accession>A9DJW9</accession>
<protein>
    <recommendedName>
        <fullName evidence="2">Secretion system C-terminal sorting domain-containing protein</fullName>
    </recommendedName>
</protein>
<dbReference type="InterPro" id="IPR011043">
    <property type="entry name" value="Gal_Oxase/kelch_b-propeller"/>
</dbReference>
<evidence type="ECO:0000313" key="3">
    <source>
        <dbReference type="EMBL" id="EDP98204.1"/>
    </source>
</evidence>
<dbReference type="SUPFAM" id="SSF50965">
    <property type="entry name" value="Galactose oxidase, central domain"/>
    <property type="match status" value="1"/>
</dbReference>
<dbReference type="NCBIfam" id="TIGR04183">
    <property type="entry name" value="Por_Secre_tail"/>
    <property type="match status" value="1"/>
</dbReference>
<sequence>MKKQLLFYALLLPLLIYGQTYESYRADIYDPVGADQELFGFAIKVSDDGSRILVASRAYDGPSLPLNTNTGKVAMYEYNGTDWMKIGGDIIGEQPGDEFGRTIAMNATGSIIAVGAQSGDPNGVTQAGYVKVYQYDGANWVQLGATFEGQTAGRALGSSISLSADGMRVAISAIGANTGRGEVKVYNYNGAVWTQVGSTLSGAVNNDQFGFSIDLDDAGTFLAVGAPFVDANGTPSGQNRGQVKVFEYTTDWTNIFTAAGVVGMNDNFGRAVALSGNKSVLAVGATQSGADSGYVRTYGYSSSSNTYVYFRDVSGENVNDRFGESISLNDNGIFMAVGASQNDTFGGNNGKVYLYKRELQGGVNHWYSRQGEYDDDATSGDGDTVALTADGNVLFTNTLAQNNPNGIPGVIKSYADFSTLSVKESIQNTNIKIYPNPTSGIVTISNVSNHPISTVRVYDLTGRLCFEKNVNSIENVSIDMNNLSAGSYLINIQSNQGSKTIKVNKR</sequence>
<evidence type="ECO:0000259" key="2">
    <source>
        <dbReference type="Pfam" id="PF18962"/>
    </source>
</evidence>
<keyword evidence="4" id="KW-1185">Reference proteome</keyword>
<dbReference type="InterPro" id="IPR026444">
    <property type="entry name" value="Secre_tail"/>
</dbReference>
<gene>
    <name evidence="3" type="ORF">KAOT1_13342</name>
</gene>
<dbReference type="InterPro" id="IPR013517">
    <property type="entry name" value="FG-GAP"/>
</dbReference>
<dbReference type="PROSITE" id="PS51470">
    <property type="entry name" value="FG_GAP"/>
    <property type="match status" value="1"/>
</dbReference>
<dbReference type="Pfam" id="PF18962">
    <property type="entry name" value="Por_Secre_tail"/>
    <property type="match status" value="1"/>
</dbReference>
<dbReference type="HOGENOM" id="CLU_034189_0_0_10"/>
<dbReference type="eggNOG" id="COG5563">
    <property type="taxonomic scope" value="Bacteria"/>
</dbReference>
<feature type="domain" description="Secretion system C-terminal sorting" evidence="2">
    <location>
        <begin position="433"/>
        <end position="502"/>
    </location>
</feature>
<dbReference type="PANTHER" id="PTHR36220:SF1">
    <property type="entry name" value="GAMMA TUBULIN COMPLEX COMPONENT C-TERMINAL DOMAIN-CONTAINING PROTEIN"/>
    <property type="match status" value="1"/>
</dbReference>